<dbReference type="KEGG" id="lpy:FIV34_11410"/>
<dbReference type="AlphaFoldDB" id="A0A4Y5Z693"/>
<keyword evidence="3" id="KW-1185">Reference proteome</keyword>
<feature type="transmembrane region" description="Helical" evidence="1">
    <location>
        <begin position="43"/>
        <end position="65"/>
    </location>
</feature>
<keyword evidence="1" id="KW-1133">Transmembrane helix</keyword>
<organism evidence="2 3">
    <name type="scientific">Luteibacter pinisoli</name>
    <dbReference type="NCBI Taxonomy" id="2589080"/>
    <lineage>
        <taxon>Bacteria</taxon>
        <taxon>Pseudomonadati</taxon>
        <taxon>Pseudomonadota</taxon>
        <taxon>Gammaproteobacteria</taxon>
        <taxon>Lysobacterales</taxon>
        <taxon>Rhodanobacteraceae</taxon>
        <taxon>Luteibacter</taxon>
    </lineage>
</organism>
<accession>A0A4Y5Z693</accession>
<keyword evidence="1" id="KW-0812">Transmembrane</keyword>
<feature type="transmembrane region" description="Helical" evidence="1">
    <location>
        <begin position="106"/>
        <end position="130"/>
    </location>
</feature>
<dbReference type="RefSeq" id="WP_139982808.1">
    <property type="nucleotide sequence ID" value="NZ_CP041046.1"/>
</dbReference>
<dbReference type="Proteomes" id="UP000316093">
    <property type="component" value="Chromosome"/>
</dbReference>
<sequence>MQRLEPFGRHRVITAFLLAPLTPTAVFMLIAVCGGRLGEGLWMSMIVLPLSYAAALVPGVPLYLLVRWARLRSAWAYCAVGILCALAASIAIWWPTFADRFSENDLAGWSPFFMFGIVAGVLGAAWGYVFSRVMRARPYQTSETIDGG</sequence>
<dbReference type="EMBL" id="CP041046">
    <property type="protein sequence ID" value="QDE39768.1"/>
    <property type="molecule type" value="Genomic_DNA"/>
</dbReference>
<proteinExistence type="predicted"/>
<keyword evidence="1" id="KW-0472">Membrane</keyword>
<feature type="transmembrane region" description="Helical" evidence="1">
    <location>
        <begin position="12"/>
        <end position="37"/>
    </location>
</feature>
<name>A0A4Y5Z693_9GAMM</name>
<evidence type="ECO:0000256" key="1">
    <source>
        <dbReference type="SAM" id="Phobius"/>
    </source>
</evidence>
<evidence type="ECO:0000313" key="3">
    <source>
        <dbReference type="Proteomes" id="UP000316093"/>
    </source>
</evidence>
<feature type="transmembrane region" description="Helical" evidence="1">
    <location>
        <begin position="74"/>
        <end position="94"/>
    </location>
</feature>
<protein>
    <submittedName>
        <fullName evidence="2">Uncharacterized protein</fullName>
    </submittedName>
</protein>
<evidence type="ECO:0000313" key="2">
    <source>
        <dbReference type="EMBL" id="QDE39768.1"/>
    </source>
</evidence>
<reference evidence="2 3" key="1">
    <citation type="submission" date="2019-06" db="EMBL/GenBank/DDBJ databases">
        <title>A complete genome sequence for Luteibacter pinisoli MAH-14.</title>
        <authorList>
            <person name="Baltrus D.A."/>
        </authorList>
    </citation>
    <scope>NUCLEOTIDE SEQUENCE [LARGE SCALE GENOMIC DNA]</scope>
    <source>
        <strain evidence="2 3">MAH-14</strain>
    </source>
</reference>
<gene>
    <name evidence="2" type="ORF">FIV34_11410</name>
</gene>